<accession>A0AAD8MFF8</accession>
<gene>
    <name evidence="1" type="ORF">POM88_036969</name>
</gene>
<reference evidence="1" key="1">
    <citation type="submission" date="2023-02" db="EMBL/GenBank/DDBJ databases">
        <title>Genome of toxic invasive species Heracleum sosnowskyi carries increased number of genes despite the absence of recent whole-genome duplications.</title>
        <authorList>
            <person name="Schelkunov M."/>
            <person name="Shtratnikova V."/>
            <person name="Makarenko M."/>
            <person name="Klepikova A."/>
            <person name="Omelchenko D."/>
            <person name="Novikova G."/>
            <person name="Obukhova E."/>
            <person name="Bogdanov V."/>
            <person name="Penin A."/>
            <person name="Logacheva M."/>
        </authorList>
    </citation>
    <scope>NUCLEOTIDE SEQUENCE</scope>
    <source>
        <strain evidence="1">Hsosn_3</strain>
        <tissue evidence="1">Leaf</tissue>
    </source>
</reference>
<organism evidence="1 2">
    <name type="scientific">Heracleum sosnowskyi</name>
    <dbReference type="NCBI Taxonomy" id="360622"/>
    <lineage>
        <taxon>Eukaryota</taxon>
        <taxon>Viridiplantae</taxon>
        <taxon>Streptophyta</taxon>
        <taxon>Embryophyta</taxon>
        <taxon>Tracheophyta</taxon>
        <taxon>Spermatophyta</taxon>
        <taxon>Magnoliopsida</taxon>
        <taxon>eudicotyledons</taxon>
        <taxon>Gunneridae</taxon>
        <taxon>Pentapetalae</taxon>
        <taxon>asterids</taxon>
        <taxon>campanulids</taxon>
        <taxon>Apiales</taxon>
        <taxon>Apiaceae</taxon>
        <taxon>Apioideae</taxon>
        <taxon>apioid superclade</taxon>
        <taxon>Tordylieae</taxon>
        <taxon>Tordyliinae</taxon>
        <taxon>Heracleum</taxon>
    </lineage>
</organism>
<dbReference type="Proteomes" id="UP001237642">
    <property type="component" value="Unassembled WGS sequence"/>
</dbReference>
<reference evidence="1" key="2">
    <citation type="submission" date="2023-05" db="EMBL/GenBank/DDBJ databases">
        <authorList>
            <person name="Schelkunov M.I."/>
        </authorList>
    </citation>
    <scope>NUCLEOTIDE SEQUENCE</scope>
    <source>
        <strain evidence="1">Hsosn_3</strain>
        <tissue evidence="1">Leaf</tissue>
    </source>
</reference>
<protein>
    <submittedName>
        <fullName evidence="1">Uncharacterized protein</fullName>
    </submittedName>
</protein>
<evidence type="ECO:0000313" key="2">
    <source>
        <dbReference type="Proteomes" id="UP001237642"/>
    </source>
</evidence>
<keyword evidence="2" id="KW-1185">Reference proteome</keyword>
<name>A0AAD8MFF8_9APIA</name>
<comment type="caution">
    <text evidence="1">The sequence shown here is derived from an EMBL/GenBank/DDBJ whole genome shotgun (WGS) entry which is preliminary data.</text>
</comment>
<dbReference type="AlphaFoldDB" id="A0AAD8MFF8"/>
<evidence type="ECO:0000313" key="1">
    <source>
        <dbReference type="EMBL" id="KAK1370877.1"/>
    </source>
</evidence>
<sequence length="225" mass="24804">MEWEGIDEAVTSSSSCKAVEGEELSVFFRQLKHLHNLTEHALQKSRPLVISNLRHEKSLLISGKDLTDASQPEQTCLLALTMRAVPGYPSVEISVKEVGQEENLEPGPSSNKGNTTSVAAAATISESDLPLIVSVIQSSYAESINEVIIAGWSRKKYCTSLGCHLIQKRVKEKRSTLQLFSQRGDCLLQTTQTNHKGVVEPLLNQHFSRAALEPNMQSLLAYFRG</sequence>
<proteinExistence type="predicted"/>
<dbReference type="EMBL" id="JAUIZM010000008">
    <property type="protein sequence ID" value="KAK1370877.1"/>
    <property type="molecule type" value="Genomic_DNA"/>
</dbReference>